<dbReference type="Proteomes" id="UP000215377">
    <property type="component" value="Unassembled WGS sequence"/>
</dbReference>
<evidence type="ECO:0000313" key="3">
    <source>
        <dbReference type="EMBL" id="OWU71606.1"/>
    </source>
</evidence>
<name>A0A225NEZ3_9RHOB</name>
<feature type="transmembrane region" description="Helical" evidence="1">
    <location>
        <begin position="84"/>
        <end position="103"/>
    </location>
</feature>
<keyword evidence="1" id="KW-0812">Transmembrane</keyword>
<evidence type="ECO:0000256" key="1">
    <source>
        <dbReference type="SAM" id="Phobius"/>
    </source>
</evidence>
<feature type="transmembrane region" description="Helical" evidence="1">
    <location>
        <begin position="58"/>
        <end position="78"/>
    </location>
</feature>
<accession>A0A225NEZ3</accession>
<dbReference type="EMBL" id="AQQR01000008">
    <property type="protein sequence ID" value="OWU71606.1"/>
    <property type="molecule type" value="Genomic_DNA"/>
</dbReference>
<evidence type="ECO:0000313" key="4">
    <source>
        <dbReference type="Proteomes" id="UP000215377"/>
    </source>
</evidence>
<keyword evidence="1" id="KW-1133">Transmembrane helix</keyword>
<dbReference type="AlphaFoldDB" id="A0A225NEZ3"/>
<keyword evidence="4" id="KW-1185">Reference proteome</keyword>
<dbReference type="RefSeq" id="WP_088651188.1">
    <property type="nucleotide sequence ID" value="NZ_AQQR01000008.1"/>
</dbReference>
<protein>
    <recommendedName>
        <fullName evidence="2">DUF1468 domain-containing protein</fullName>
    </recommendedName>
</protein>
<feature type="transmembrane region" description="Helical" evidence="1">
    <location>
        <begin position="115"/>
        <end position="135"/>
    </location>
</feature>
<comment type="caution">
    <text evidence="3">The sequence shown here is derived from an EMBL/GenBank/DDBJ whole genome shotgun (WGS) entry which is preliminary data.</text>
</comment>
<evidence type="ECO:0000259" key="2">
    <source>
        <dbReference type="Pfam" id="PF07331"/>
    </source>
</evidence>
<feature type="domain" description="DUF1468" evidence="2">
    <location>
        <begin position="17"/>
        <end position="139"/>
    </location>
</feature>
<gene>
    <name evidence="3" type="ORF">ATO3_17455</name>
</gene>
<organism evidence="3 4">
    <name type="scientific">Marinibacterium profundimaris</name>
    <dbReference type="NCBI Taxonomy" id="1679460"/>
    <lineage>
        <taxon>Bacteria</taxon>
        <taxon>Pseudomonadati</taxon>
        <taxon>Pseudomonadota</taxon>
        <taxon>Alphaproteobacteria</taxon>
        <taxon>Rhodobacterales</taxon>
        <taxon>Paracoccaceae</taxon>
        <taxon>Marinibacterium</taxon>
    </lineage>
</organism>
<feature type="transmembrane region" description="Helical" evidence="1">
    <location>
        <begin position="16"/>
        <end position="35"/>
    </location>
</feature>
<dbReference type="OrthoDB" id="7855829at2"/>
<reference evidence="3 4" key="1">
    <citation type="submission" date="2013-04" db="EMBL/GenBank/DDBJ databases">
        <title>Oceanicola sp. 22II1-22F33 Genome Sequencing.</title>
        <authorList>
            <person name="Lai Q."/>
            <person name="Li G."/>
            <person name="Shao Z."/>
        </authorList>
    </citation>
    <scope>NUCLEOTIDE SEQUENCE [LARGE SCALE GENOMIC DNA]</scope>
    <source>
        <strain evidence="3 4">22II1-22F33</strain>
    </source>
</reference>
<proteinExistence type="predicted"/>
<sequence>MGNLTEVTIDFERSHLVFPTIIAVVLGLLGLAILIRDRRRIAGSGAYWRTTFAQMDRMRFFGTLGLTLAYFSLMVPVGDIWPNTGMGFLICSIPFVFLSGLLFMHDRTLRQIAPLAIVSVVAPTFVWWLFTYPFFLTLP</sequence>
<dbReference type="InterPro" id="IPR009936">
    <property type="entry name" value="DUF1468"/>
</dbReference>
<keyword evidence="1" id="KW-0472">Membrane</keyword>
<dbReference type="Pfam" id="PF07331">
    <property type="entry name" value="TctB"/>
    <property type="match status" value="1"/>
</dbReference>